<dbReference type="InterPro" id="IPR012910">
    <property type="entry name" value="Plug_dom"/>
</dbReference>
<comment type="caution">
    <text evidence="4">The sequence shown here is derived from an EMBL/GenBank/DDBJ whole genome shotgun (WGS) entry which is preliminary data.</text>
</comment>
<dbReference type="EMBL" id="JAYFUL010000030">
    <property type="protein sequence ID" value="MEA5259421.1"/>
    <property type="molecule type" value="Genomic_DNA"/>
</dbReference>
<dbReference type="InterPro" id="IPR039426">
    <property type="entry name" value="TonB-dep_rcpt-like"/>
</dbReference>
<name>A0ABU5QQR3_9BACT</name>
<reference evidence="4 5" key="1">
    <citation type="submission" date="2023-12" db="EMBL/GenBank/DDBJ databases">
        <title>Novel species of the genus Arcicella isolated from rivers.</title>
        <authorList>
            <person name="Lu H."/>
        </authorList>
    </citation>
    <scope>NUCLEOTIDE SEQUENCE [LARGE SCALE GENOMIC DNA]</scope>
    <source>
        <strain evidence="4 5">LMG 21963</strain>
    </source>
</reference>
<comment type="subcellular location">
    <subcellularLocation>
        <location evidence="2">Cell outer membrane</location>
        <topology evidence="2">Multi-pass membrane protein</topology>
    </subcellularLocation>
</comment>
<organism evidence="4 5">
    <name type="scientific">Arcicella aquatica</name>
    <dbReference type="NCBI Taxonomy" id="217141"/>
    <lineage>
        <taxon>Bacteria</taxon>
        <taxon>Pseudomonadati</taxon>
        <taxon>Bacteroidota</taxon>
        <taxon>Cytophagia</taxon>
        <taxon>Cytophagales</taxon>
        <taxon>Flectobacillaceae</taxon>
        <taxon>Arcicella</taxon>
    </lineage>
</organism>
<dbReference type="RefSeq" id="WP_323251023.1">
    <property type="nucleotide sequence ID" value="NZ_JAYFUL010000030.1"/>
</dbReference>
<dbReference type="Pfam" id="PF07715">
    <property type="entry name" value="Plug"/>
    <property type="match status" value="1"/>
</dbReference>
<protein>
    <submittedName>
        <fullName evidence="4">TonB-dependent receptor plug domain-containing protein</fullName>
    </submittedName>
</protein>
<feature type="domain" description="TonB-dependent receptor plug" evidence="3">
    <location>
        <begin position="632"/>
        <end position="729"/>
    </location>
</feature>
<comment type="similarity">
    <text evidence="2">Belongs to the TonB-dependent receptor family.</text>
</comment>
<keyword evidence="1" id="KW-0732">Signal</keyword>
<dbReference type="Proteomes" id="UP001304671">
    <property type="component" value="Unassembled WGS sequence"/>
</dbReference>
<keyword evidence="5" id="KW-1185">Reference proteome</keyword>
<dbReference type="Gene3D" id="2.60.40.1930">
    <property type="match status" value="1"/>
</dbReference>
<keyword evidence="2" id="KW-0812">Transmembrane</keyword>
<evidence type="ECO:0000313" key="4">
    <source>
        <dbReference type="EMBL" id="MEA5259421.1"/>
    </source>
</evidence>
<keyword evidence="2" id="KW-0813">Transport</keyword>
<keyword evidence="2" id="KW-0472">Membrane</keyword>
<dbReference type="Gene3D" id="2.170.130.10">
    <property type="entry name" value="TonB-dependent receptor, plug domain"/>
    <property type="match status" value="1"/>
</dbReference>
<dbReference type="PANTHER" id="PTHR30069">
    <property type="entry name" value="TONB-DEPENDENT OUTER MEMBRANE RECEPTOR"/>
    <property type="match status" value="1"/>
</dbReference>
<dbReference type="InterPro" id="IPR037066">
    <property type="entry name" value="Plug_dom_sf"/>
</dbReference>
<keyword evidence="2" id="KW-0998">Cell outer membrane</keyword>
<proteinExistence type="inferred from homology"/>
<sequence>MNRKLFTFLSITLFITSAFTFMEDGDDFIEKLVAKFDKFHHENPQEKVYLQLDKPYYLAGETIWFKGYLFDATYHRIDSVSRVLYVDLIDESKGKIIAQRTLKSDGSTFGDILIPDSLAEGSYQIRAYTNYMRNFSEEFFFRQEIKIWEGASKNKLTETAGNKLQEVADLQFFPEGGNLVVGLQTRVGFKAVNIAGKGVEHEGFVLSSTKDTAAAFNSEHLGMGYFNFTPENLETYTAYVKQKDGTLKSFVLPTAYQQGYTMAIDNVSNKEKIKVFISNSTPIPADKAKDIVIIAQQRGQICFVAKGSEKLKSFGVSIPKDKIPDDGIIQITMFDSKGEPRCERLVFVQQDKQINLKVSTDKAVYKNREKVTLNLEATDKAGKPLKGDFSVAVTDAGQVIPDAFQGNLLTYLLLTSDIAEKKTGEYYASLKGNIEQPAYYFESNNENAARHLDILMLTQGWRRFVWKDIIDNKKPSFQHILETGLSITGKALRPNGKPANNVSLTLMLKTQNENPQILMSSADSLGNYAFYGIDFNDSTQVFIQGMKDKGSKNLQVSIDPQQSAPKVQIIRTPFNPIEFDAKELADFLKKAKDAIELEKKLKLNKVQMLDEVVVRAKKETPPDSRKIYGRASNTIKVDNILCAGATNVLQMLQGRVPGVQISPDGSGGYKVIIRGIGTINGSTDPLVVLDGMATSVDILTGINPCDVDEIDILKGADAAIFGSRASNGVISILTKRGGANYDYSKDPALGVALQKRFGYHVAREFYAPKYDVDKPENVRPDFRSTLHWAPNVQTDSTGKATLTYWNTDAKTSINIVVEGTAFSGGIGIAKNTYQVK</sequence>
<evidence type="ECO:0000256" key="1">
    <source>
        <dbReference type="ARBA" id="ARBA00022729"/>
    </source>
</evidence>
<evidence type="ECO:0000313" key="5">
    <source>
        <dbReference type="Proteomes" id="UP001304671"/>
    </source>
</evidence>
<dbReference type="SUPFAM" id="SSF56935">
    <property type="entry name" value="Porins"/>
    <property type="match status" value="1"/>
</dbReference>
<dbReference type="PROSITE" id="PS52016">
    <property type="entry name" value="TONB_DEPENDENT_REC_3"/>
    <property type="match status" value="1"/>
</dbReference>
<keyword evidence="4" id="KW-0675">Receptor</keyword>
<dbReference type="PANTHER" id="PTHR30069:SF29">
    <property type="entry name" value="HEMOGLOBIN AND HEMOGLOBIN-HAPTOGLOBIN-BINDING PROTEIN 1-RELATED"/>
    <property type="match status" value="1"/>
</dbReference>
<evidence type="ECO:0000259" key="3">
    <source>
        <dbReference type="Pfam" id="PF07715"/>
    </source>
</evidence>
<evidence type="ECO:0000256" key="2">
    <source>
        <dbReference type="PROSITE-ProRule" id="PRU01360"/>
    </source>
</evidence>
<accession>A0ABU5QQR3</accession>
<keyword evidence="2" id="KW-1134">Transmembrane beta strand</keyword>
<gene>
    <name evidence="4" type="ORF">VB264_16600</name>
</gene>